<reference evidence="1" key="1">
    <citation type="submission" date="2022-07" db="EMBL/GenBank/DDBJ databases">
        <title>Phylogenomic reconstructions and comparative analyses of Kickxellomycotina fungi.</title>
        <authorList>
            <person name="Reynolds N.K."/>
            <person name="Stajich J.E."/>
            <person name="Barry K."/>
            <person name="Grigoriev I.V."/>
            <person name="Crous P."/>
            <person name="Smith M.E."/>
        </authorList>
    </citation>
    <scope>NUCLEOTIDE SEQUENCE</scope>
    <source>
        <strain evidence="1">Benny 63K</strain>
    </source>
</reference>
<evidence type="ECO:0000313" key="2">
    <source>
        <dbReference type="Proteomes" id="UP001150581"/>
    </source>
</evidence>
<comment type="caution">
    <text evidence="1">The sequence shown here is derived from an EMBL/GenBank/DDBJ whole genome shotgun (WGS) entry which is preliminary data.</text>
</comment>
<protein>
    <submittedName>
        <fullName evidence="1">Uncharacterized protein</fullName>
    </submittedName>
</protein>
<dbReference type="Proteomes" id="UP001150581">
    <property type="component" value="Unassembled WGS sequence"/>
</dbReference>
<evidence type="ECO:0000313" key="1">
    <source>
        <dbReference type="EMBL" id="KAJ1896792.1"/>
    </source>
</evidence>
<proteinExistence type="predicted"/>
<gene>
    <name evidence="1" type="ORF">LPJ66_003778</name>
</gene>
<dbReference type="EMBL" id="JANBPG010000405">
    <property type="protein sequence ID" value="KAJ1896792.1"/>
    <property type="molecule type" value="Genomic_DNA"/>
</dbReference>
<sequence length="561" mass="61367">MGPKSNAKRKPTTQPKVTLDTYFRGKKEARQEPQPTERIQQSGDGVRNTRKAVIIELPDSDSDVELVDPDSLFGGPLVAPVMPVRATPVPFMDRGDGTPYRNSLKSLVQANAQSQHNQAFLDQHLQRDSRSDSEGEDEEETRKEEEEEALVSDIALVRGRVMMGSPRLVPRLIAFSRVARRLITPNDNNGQTEDRKILRLASMQAHSGRRLDQSTGDTLVEQMCRSKDSLVAIQSYRVLNVYLDRHAATWRLAPALMHQLLAELLGELTEQAAVVPPADDRRMTPPVYVEIVTRRPSFTELARRSAGRVAWLLEIASRASVPLQGVTGSKAVAAYIAVLADHRCTGIASSVQNSLACLVEGIGPSSCWNVVIPDTVHRSVRLVRSVPLGAQLRLVEAMPARSARGCELRRALAMSFLLRACGDDSDVSGKVGPEEAAQLVDPEVGLFVVTPAASGEAPDFARLEACVCLLGCLLDSVAEMRRAPVAMGIIRDRLAQLNSRISDRMAENISKTLAKDALQILLVRIVMTAVTSDHSARLHPVYGANNLDNWLAKANTARQGK</sequence>
<organism evidence="1 2">
    <name type="scientific">Kickxella alabastrina</name>
    <dbReference type="NCBI Taxonomy" id="61397"/>
    <lineage>
        <taxon>Eukaryota</taxon>
        <taxon>Fungi</taxon>
        <taxon>Fungi incertae sedis</taxon>
        <taxon>Zoopagomycota</taxon>
        <taxon>Kickxellomycotina</taxon>
        <taxon>Kickxellomycetes</taxon>
        <taxon>Kickxellales</taxon>
        <taxon>Kickxellaceae</taxon>
        <taxon>Kickxella</taxon>
    </lineage>
</organism>
<accession>A0ACC1IJU2</accession>
<keyword evidence="2" id="KW-1185">Reference proteome</keyword>
<name>A0ACC1IJU2_9FUNG</name>